<dbReference type="Proteomes" id="UP000070184">
    <property type="component" value="Unassembled WGS sequence"/>
</dbReference>
<evidence type="ECO:0000313" key="3">
    <source>
        <dbReference type="Proteomes" id="UP000070184"/>
    </source>
</evidence>
<comment type="similarity">
    <text evidence="1">Belongs to the UPF0111 family.</text>
</comment>
<dbReference type="PANTHER" id="PTHR36536:SF3">
    <property type="entry name" value="UPF0111 PROTEIN HI_1603"/>
    <property type="match status" value="1"/>
</dbReference>
<dbReference type="SUPFAM" id="SSF109755">
    <property type="entry name" value="PhoU-like"/>
    <property type="match status" value="1"/>
</dbReference>
<evidence type="ECO:0000256" key="1">
    <source>
        <dbReference type="ARBA" id="ARBA00008591"/>
    </source>
</evidence>
<dbReference type="InterPro" id="IPR018445">
    <property type="entry name" value="Put_Phosphate_transp_reg"/>
</dbReference>
<evidence type="ECO:0008006" key="4">
    <source>
        <dbReference type="Google" id="ProtNLM"/>
    </source>
</evidence>
<organism evidence="2 3">
    <name type="scientific">candidate division MSBL1 archaeon SCGC-AAA259B11</name>
    <dbReference type="NCBI Taxonomy" id="1698260"/>
    <lineage>
        <taxon>Archaea</taxon>
        <taxon>Methanobacteriati</taxon>
        <taxon>Methanobacteriota</taxon>
        <taxon>candidate division MSBL1</taxon>
    </lineage>
</organism>
<protein>
    <recommendedName>
        <fullName evidence="4">Phosphate transport regulator</fullName>
    </recommendedName>
</protein>
<name>A0A133U8K4_9EURY</name>
<dbReference type="AlphaFoldDB" id="A0A133U8K4"/>
<evidence type="ECO:0000313" key="2">
    <source>
        <dbReference type="EMBL" id="KXA90531.1"/>
    </source>
</evidence>
<gene>
    <name evidence="2" type="ORF">AKJ61_00375</name>
</gene>
<dbReference type="InterPro" id="IPR002727">
    <property type="entry name" value="DUF47"/>
</dbReference>
<sequence>MSSESPLAWLGRQKEKRALKLCKRHMDEIVNTAEMMKKAVHLFCENSENIRAEAEEVMDKERIADNTKSEILEELSKGSFPPLSRENIVRLIMTADDIADNARAAAMKLTFLEPESVDEDVKKYLKELSDLAYQTTVALKDAFSATLERPESVRDETRKVEKLEEKVDNFRAEKLIPQIVKWADESHNPGTSFVIAEVEDNIEEVVDQSENCADVIREIAIGSV</sequence>
<dbReference type="Gene3D" id="1.20.58.220">
    <property type="entry name" value="Phosphate transport system protein phou homolog 2, domain 2"/>
    <property type="match status" value="1"/>
</dbReference>
<dbReference type="Pfam" id="PF01865">
    <property type="entry name" value="PhoU_div"/>
    <property type="match status" value="1"/>
</dbReference>
<reference evidence="2 3" key="1">
    <citation type="journal article" date="2016" name="Sci. Rep.">
        <title>Metabolic traits of an uncultured archaeal lineage -MSBL1- from brine pools of the Red Sea.</title>
        <authorList>
            <person name="Mwirichia R."/>
            <person name="Alam I."/>
            <person name="Rashid M."/>
            <person name="Vinu M."/>
            <person name="Ba-Alawi W."/>
            <person name="Anthony Kamau A."/>
            <person name="Kamanda Ngugi D."/>
            <person name="Goker M."/>
            <person name="Klenk H.P."/>
            <person name="Bajic V."/>
            <person name="Stingl U."/>
        </authorList>
    </citation>
    <scope>NUCLEOTIDE SEQUENCE [LARGE SCALE GENOMIC DNA]</scope>
    <source>
        <strain evidence="2">SCGC-AAA259B11</strain>
    </source>
</reference>
<accession>A0A133U8K4</accession>
<dbReference type="InterPro" id="IPR038078">
    <property type="entry name" value="PhoU-like_sf"/>
</dbReference>
<comment type="caution">
    <text evidence="2">The sequence shown here is derived from an EMBL/GenBank/DDBJ whole genome shotgun (WGS) entry which is preliminary data.</text>
</comment>
<dbReference type="PANTHER" id="PTHR36536">
    <property type="entry name" value="UPF0111 PROTEIN HI_1603"/>
    <property type="match status" value="1"/>
</dbReference>
<keyword evidence="3" id="KW-1185">Reference proteome</keyword>
<dbReference type="EMBL" id="LHXK01000003">
    <property type="protein sequence ID" value="KXA90531.1"/>
    <property type="molecule type" value="Genomic_DNA"/>
</dbReference>
<proteinExistence type="inferred from homology"/>